<dbReference type="InterPro" id="IPR003409">
    <property type="entry name" value="MORN"/>
</dbReference>
<evidence type="ECO:0000256" key="3">
    <source>
        <dbReference type="ARBA" id="ARBA00022490"/>
    </source>
</evidence>
<evidence type="ECO:0000256" key="2">
    <source>
        <dbReference type="ARBA" id="ARBA00004430"/>
    </source>
</evidence>
<keyword evidence="4" id="KW-0677">Repeat</keyword>
<dbReference type="EMBL" id="BAAFST010000004">
    <property type="protein sequence ID" value="GAB1289326.1"/>
    <property type="molecule type" value="Genomic_DNA"/>
</dbReference>
<evidence type="ECO:0000256" key="8">
    <source>
        <dbReference type="ARBA" id="ARBA00023273"/>
    </source>
</evidence>
<gene>
    <name evidence="11" type="ORF">APTSU1_000455600</name>
</gene>
<organism evidence="11 12">
    <name type="scientific">Apodemus speciosus</name>
    <name type="common">Large Japanese field mouse</name>
    <dbReference type="NCBI Taxonomy" id="105296"/>
    <lineage>
        <taxon>Eukaryota</taxon>
        <taxon>Metazoa</taxon>
        <taxon>Chordata</taxon>
        <taxon>Craniata</taxon>
        <taxon>Vertebrata</taxon>
        <taxon>Euteleostomi</taxon>
        <taxon>Mammalia</taxon>
        <taxon>Eutheria</taxon>
        <taxon>Euarchontoglires</taxon>
        <taxon>Glires</taxon>
        <taxon>Rodentia</taxon>
        <taxon>Myomorpha</taxon>
        <taxon>Muroidea</taxon>
        <taxon>Muridae</taxon>
        <taxon>Murinae</taxon>
        <taxon>Apodemus</taxon>
    </lineage>
</organism>
<dbReference type="SUPFAM" id="SSF82185">
    <property type="entry name" value="Histone H3 K4-specific methyltransferase SET7/9 N-terminal domain"/>
    <property type="match status" value="2"/>
</dbReference>
<dbReference type="PANTHER" id="PTHR46613">
    <property type="entry name" value="RADIAL SPOKE HEAD 10 HOMOLOG B-RELATED"/>
    <property type="match status" value="1"/>
</dbReference>
<comment type="function">
    <text evidence="9">May function as part of the axonemal radial spoke complex 3 (RS3). Radial spoke complexes are important for ciliary motility.</text>
</comment>
<dbReference type="Gene3D" id="2.20.110.10">
    <property type="entry name" value="Histone H3 K4-specific methyltransferase SET7/9 N-terminal domain"/>
    <property type="match status" value="3"/>
</dbReference>
<keyword evidence="12" id="KW-1185">Reference proteome</keyword>
<evidence type="ECO:0000256" key="5">
    <source>
        <dbReference type="ARBA" id="ARBA00022846"/>
    </source>
</evidence>
<reference evidence="11 12" key="1">
    <citation type="submission" date="2024-08" db="EMBL/GenBank/DDBJ databases">
        <title>The draft genome of Apodemus speciosus.</title>
        <authorList>
            <person name="Nabeshima K."/>
            <person name="Suzuki S."/>
            <person name="Onuma M."/>
        </authorList>
    </citation>
    <scope>NUCLEOTIDE SEQUENCE [LARGE SCALE GENOMIC DNA]</scope>
    <source>
        <strain evidence="11">IB14-021</strain>
    </source>
</reference>
<sequence>MEGSFMVARETLAERWRLLAIRTRHRSSRAGSRRDCRRETGYGVYVYPNSFFRYEGEWKGGKKHGHGKLLFKDGSYYEGEFVDGEITGEGYQHWAWSGNTYSGQFVLGEPQGHGIMKYKAGGHYEGELSQGLREGQGFLEDQDGQVYQGSFHDNKRHGRGQMIFKNGDKYEGDWVRDQRQGHGVLCCADGSTYKGQWHNDVFSGLGSLAHCSGVTYCGMFINGHPAAQAKKIVVLGPEVLEVVQGSPFTLSVQLQQDDGEVAKNQGDLELLKPSSLHLLVLQYSCAPTISMHEMLGESGRTPFGFQCISYPLSVPMSWGLEPGSTVGSARADLLLSKRDSEPVLDSGAFHGQGDTLSILPVDQGCAEFADILLGAPPPGMQPYLFLSSTLEKAGDRPNGGQSPPEVLATAQEPLKGTNRPDATTVEPSKAAYLGEYVLMVCDVTSPPFLGHRLPTTFKHLRILAKGNTRWPHVPEDHPEALS</sequence>
<dbReference type="PANTHER" id="PTHR46613:SF1">
    <property type="entry name" value="RADIAL SPOKE HEAD 10 HOMOLOG B-RELATED"/>
    <property type="match status" value="1"/>
</dbReference>
<dbReference type="Proteomes" id="UP001623349">
    <property type="component" value="Unassembled WGS sequence"/>
</dbReference>
<keyword evidence="6" id="KW-0969">Cilium</keyword>
<evidence type="ECO:0000256" key="1">
    <source>
        <dbReference type="ARBA" id="ARBA00004230"/>
    </source>
</evidence>
<name>A0ABQ0EQL7_APOSI</name>
<accession>A0ABQ0EQL7</accession>
<evidence type="ECO:0000313" key="11">
    <source>
        <dbReference type="EMBL" id="GAB1289326.1"/>
    </source>
</evidence>
<protein>
    <submittedName>
        <fullName evidence="11">MORN repeat-containing 1</fullName>
    </submittedName>
</protein>
<evidence type="ECO:0000256" key="4">
    <source>
        <dbReference type="ARBA" id="ARBA00022737"/>
    </source>
</evidence>
<comment type="caution">
    <text evidence="11">The sequence shown here is derived from an EMBL/GenBank/DDBJ whole genome shotgun (WGS) entry which is preliminary data.</text>
</comment>
<keyword evidence="3" id="KW-0963">Cytoplasm</keyword>
<keyword evidence="8" id="KW-0966">Cell projection</keyword>
<keyword evidence="5" id="KW-0282">Flagellum</keyword>
<evidence type="ECO:0000256" key="7">
    <source>
        <dbReference type="ARBA" id="ARBA00023212"/>
    </source>
</evidence>
<evidence type="ECO:0000256" key="6">
    <source>
        <dbReference type="ARBA" id="ARBA00023069"/>
    </source>
</evidence>
<keyword evidence="7" id="KW-0206">Cytoskeleton</keyword>
<evidence type="ECO:0000313" key="12">
    <source>
        <dbReference type="Proteomes" id="UP001623349"/>
    </source>
</evidence>
<proteinExistence type="predicted"/>
<dbReference type="SMART" id="SM00698">
    <property type="entry name" value="MORN"/>
    <property type="match status" value="7"/>
</dbReference>
<comment type="subunit">
    <text evidence="10">Interacts with RSPH6A. Does not appear to be part of the axonemal radial spoke complexes 1 or 2.</text>
</comment>
<dbReference type="Pfam" id="PF02493">
    <property type="entry name" value="MORN"/>
    <property type="match status" value="8"/>
</dbReference>
<comment type="subcellular location">
    <subcellularLocation>
        <location evidence="1">Cell projection</location>
        <location evidence="1">Cilium</location>
        <location evidence="1">Flagellum</location>
    </subcellularLocation>
    <subcellularLocation>
        <location evidence="2">Cytoplasm</location>
        <location evidence="2">Cytoskeleton</location>
        <location evidence="2">Cilium axoneme</location>
    </subcellularLocation>
</comment>
<evidence type="ECO:0000256" key="10">
    <source>
        <dbReference type="ARBA" id="ARBA00046952"/>
    </source>
</evidence>
<evidence type="ECO:0000256" key="9">
    <source>
        <dbReference type="ARBA" id="ARBA00045836"/>
    </source>
</evidence>